<sequence>MLSGLSGDEAITLIKEMIDISIIVARFCKSAVKPDDWKDDIAQDYMKPDK</sequence>
<accession>A0ABW4YG24</accession>
<evidence type="ECO:0000313" key="2">
    <source>
        <dbReference type="Proteomes" id="UP001597362"/>
    </source>
</evidence>
<gene>
    <name evidence="1" type="ORF">ACFSJH_02115</name>
</gene>
<evidence type="ECO:0000313" key="1">
    <source>
        <dbReference type="EMBL" id="MFD2114540.1"/>
    </source>
</evidence>
<evidence type="ECO:0008006" key="3">
    <source>
        <dbReference type="Google" id="ProtNLM"/>
    </source>
</evidence>
<reference evidence="2" key="1">
    <citation type="journal article" date="2019" name="Int. J. Syst. Evol. Microbiol.">
        <title>The Global Catalogue of Microorganisms (GCM) 10K type strain sequencing project: providing services to taxonomists for standard genome sequencing and annotation.</title>
        <authorList>
            <consortium name="The Broad Institute Genomics Platform"/>
            <consortium name="The Broad Institute Genome Sequencing Center for Infectious Disease"/>
            <person name="Wu L."/>
            <person name="Ma J."/>
        </authorList>
    </citation>
    <scope>NUCLEOTIDE SEQUENCE [LARGE SCALE GENOMIC DNA]</scope>
    <source>
        <strain evidence="2">GH52</strain>
    </source>
</reference>
<protein>
    <recommendedName>
        <fullName evidence="3">Cyclic lactone autoinducer peptide</fullName>
    </recommendedName>
</protein>
<name>A0ABW4YG24_9BACL</name>
<comment type="caution">
    <text evidence="1">The sequence shown here is derived from an EMBL/GenBank/DDBJ whole genome shotgun (WGS) entry which is preliminary data.</text>
</comment>
<dbReference type="Proteomes" id="UP001597362">
    <property type="component" value="Unassembled WGS sequence"/>
</dbReference>
<organism evidence="1 2">
    <name type="scientific">Paenibacillus yanchengensis</name>
    <dbReference type="NCBI Taxonomy" id="2035833"/>
    <lineage>
        <taxon>Bacteria</taxon>
        <taxon>Bacillati</taxon>
        <taxon>Bacillota</taxon>
        <taxon>Bacilli</taxon>
        <taxon>Bacillales</taxon>
        <taxon>Paenibacillaceae</taxon>
        <taxon>Paenibacillus</taxon>
    </lineage>
</organism>
<dbReference type="RefSeq" id="WP_377769554.1">
    <property type="nucleotide sequence ID" value="NZ_JBHUHO010000007.1"/>
</dbReference>
<proteinExistence type="predicted"/>
<dbReference type="EMBL" id="JBHUHO010000007">
    <property type="protein sequence ID" value="MFD2114540.1"/>
    <property type="molecule type" value="Genomic_DNA"/>
</dbReference>
<keyword evidence="2" id="KW-1185">Reference proteome</keyword>